<dbReference type="AlphaFoldDB" id="A0A7S1ZW27"/>
<sequence length="196" mass="21008">MFRLTGTTCVITTVLLLCMTTKSHALNLVMMGSRRGKGNLKRSLDPSTLGDSAKEPSPKSLNQGRGQEITGVTLPADGKIKGWEFGNNQRMACANVDGKFYAVQGACPRCAFDLFRGTIVTDEAFGPDVPRVACPTCATTFSLRTGTHGPPLKQKGLAAFVGNLAKTATIDDASKDAKAYIITRDEETGQVFCKER</sequence>
<organism evidence="3">
    <name type="scientific">Trieres chinensis</name>
    <name type="common">Marine centric diatom</name>
    <name type="synonym">Odontella sinensis</name>
    <dbReference type="NCBI Taxonomy" id="1514140"/>
    <lineage>
        <taxon>Eukaryota</taxon>
        <taxon>Sar</taxon>
        <taxon>Stramenopiles</taxon>
        <taxon>Ochrophyta</taxon>
        <taxon>Bacillariophyta</taxon>
        <taxon>Mediophyceae</taxon>
        <taxon>Biddulphiophycidae</taxon>
        <taxon>Eupodiscales</taxon>
        <taxon>Parodontellaceae</taxon>
        <taxon>Trieres</taxon>
    </lineage>
</organism>
<dbReference type="SUPFAM" id="SSF50022">
    <property type="entry name" value="ISP domain"/>
    <property type="match status" value="1"/>
</dbReference>
<accession>A0A7S1ZW27</accession>
<evidence type="ECO:0008006" key="4">
    <source>
        <dbReference type="Google" id="ProtNLM"/>
    </source>
</evidence>
<evidence type="ECO:0000256" key="1">
    <source>
        <dbReference type="SAM" id="MobiDB-lite"/>
    </source>
</evidence>
<proteinExistence type="predicted"/>
<feature type="region of interest" description="Disordered" evidence="1">
    <location>
        <begin position="37"/>
        <end position="68"/>
    </location>
</feature>
<dbReference type="Gene3D" id="2.102.10.10">
    <property type="entry name" value="Rieske [2Fe-2S] iron-sulphur domain"/>
    <property type="match status" value="1"/>
</dbReference>
<evidence type="ECO:0000256" key="2">
    <source>
        <dbReference type="SAM" id="SignalP"/>
    </source>
</evidence>
<feature type="chain" id="PRO_5031479760" description="Rieske domain-containing protein" evidence="2">
    <location>
        <begin position="26"/>
        <end position="196"/>
    </location>
</feature>
<gene>
    <name evidence="3" type="ORF">OSIN01602_LOCUS15591</name>
</gene>
<name>A0A7S1ZW27_TRICV</name>
<dbReference type="EMBL" id="HBGO01027117">
    <property type="protein sequence ID" value="CAD9350651.1"/>
    <property type="molecule type" value="Transcribed_RNA"/>
</dbReference>
<keyword evidence="2" id="KW-0732">Signal</keyword>
<protein>
    <recommendedName>
        <fullName evidence="4">Rieske domain-containing protein</fullName>
    </recommendedName>
</protein>
<reference evidence="3" key="1">
    <citation type="submission" date="2021-01" db="EMBL/GenBank/DDBJ databases">
        <authorList>
            <person name="Corre E."/>
            <person name="Pelletier E."/>
            <person name="Niang G."/>
            <person name="Scheremetjew M."/>
            <person name="Finn R."/>
            <person name="Kale V."/>
            <person name="Holt S."/>
            <person name="Cochrane G."/>
            <person name="Meng A."/>
            <person name="Brown T."/>
            <person name="Cohen L."/>
        </authorList>
    </citation>
    <scope>NUCLEOTIDE SEQUENCE</scope>
    <source>
        <strain evidence="3">Grunow 1884</strain>
    </source>
</reference>
<evidence type="ECO:0000313" key="3">
    <source>
        <dbReference type="EMBL" id="CAD9350651.1"/>
    </source>
</evidence>
<dbReference type="InterPro" id="IPR036922">
    <property type="entry name" value="Rieske_2Fe-2S_sf"/>
</dbReference>
<dbReference type="GO" id="GO:0051537">
    <property type="term" value="F:2 iron, 2 sulfur cluster binding"/>
    <property type="evidence" value="ECO:0007669"/>
    <property type="project" value="InterPro"/>
</dbReference>
<feature type="signal peptide" evidence="2">
    <location>
        <begin position="1"/>
        <end position="25"/>
    </location>
</feature>